<feature type="transmembrane region" description="Helical" evidence="1">
    <location>
        <begin position="126"/>
        <end position="148"/>
    </location>
</feature>
<protein>
    <recommendedName>
        <fullName evidence="4">Mechanosensitive ion channel</fullName>
    </recommendedName>
</protein>
<dbReference type="InterPro" id="IPR008910">
    <property type="entry name" value="MSC_TM_helix"/>
</dbReference>
<gene>
    <name evidence="2" type="ORF">Dacsa_2081</name>
</gene>
<feature type="transmembrane region" description="Helical" evidence="1">
    <location>
        <begin position="313"/>
        <end position="330"/>
    </location>
</feature>
<dbReference type="STRING" id="13035.Dacsa_2081"/>
<proteinExistence type="predicted"/>
<dbReference type="Pfam" id="PF05552">
    <property type="entry name" value="MS_channel_1st_1"/>
    <property type="match status" value="4"/>
</dbReference>
<feature type="transmembrane region" description="Helical" evidence="1">
    <location>
        <begin position="87"/>
        <end position="106"/>
    </location>
</feature>
<sequence>MLFTQPPVIFAQSGDSRTDLLTQVLQDSRSFVYAIIILVVGWIVAWGVAGIIRNLLKRTEIDNRIATWLTGQQGDEPIPVEKWTSDVVYWLILLFVIVAALQRLQLDAVSEPLNTLLNEVTGFLPQIGAAAILLGVAWLLATLVKIVVTRVLRTFDIDQRFGEQTENTENELALSETIGNTLYWFIFLLFLPSILSTLQLEGTLRPVQELLNRILSILPNILGTILIVVIGWLIAQVVRKIVTNLLASTGTDQLGNRFGLSGSGESQSLSWIIGTLVYVLILIPVAIAGLEALQIQAISQPAVSMLDQILNTLPRIFTAALVLIISYLLAQYICEFVSDILSNVGFDNLFSWLGLQQRSGESEEATTILTQEPQNIDTSKIQQRTPSELAGIIVLVGIMLFATLAAVEILNIPALTELVSGIVLISGQIIAGLIVFAVGLYFANLSFNLILSSGMNQSRTLAQTARIVIIAFSLAMGLQQMGIAPNIVNLAFGLLLGSIAVAIALAFGLGSRDIAAEQVREWLNNFKSNQDQ</sequence>
<dbReference type="GO" id="GO:0008381">
    <property type="term" value="F:mechanosensitive monoatomic ion channel activity"/>
    <property type="evidence" value="ECO:0007669"/>
    <property type="project" value="InterPro"/>
</dbReference>
<feature type="transmembrane region" description="Helical" evidence="1">
    <location>
        <begin position="31"/>
        <end position="56"/>
    </location>
</feature>
<keyword evidence="3" id="KW-1185">Reference proteome</keyword>
<feature type="transmembrane region" description="Helical" evidence="1">
    <location>
        <begin position="214"/>
        <end position="235"/>
    </location>
</feature>
<name>K9YW53_DACS8</name>
<evidence type="ECO:0000256" key="1">
    <source>
        <dbReference type="SAM" id="Phobius"/>
    </source>
</evidence>
<dbReference type="eggNOG" id="COG0668">
    <property type="taxonomic scope" value="Bacteria"/>
</dbReference>
<keyword evidence="1" id="KW-0812">Transmembrane</keyword>
<dbReference type="EMBL" id="CP003944">
    <property type="protein sequence ID" value="AFZ50722.1"/>
    <property type="molecule type" value="Genomic_DNA"/>
</dbReference>
<evidence type="ECO:0000313" key="2">
    <source>
        <dbReference type="EMBL" id="AFZ50722.1"/>
    </source>
</evidence>
<evidence type="ECO:0000313" key="3">
    <source>
        <dbReference type="Proteomes" id="UP000010482"/>
    </source>
</evidence>
<dbReference type="HOGENOM" id="CLU_035789_1_0_3"/>
<evidence type="ECO:0008006" key="4">
    <source>
        <dbReference type="Google" id="ProtNLM"/>
    </source>
</evidence>
<feature type="transmembrane region" description="Helical" evidence="1">
    <location>
        <begin position="389"/>
        <end position="412"/>
    </location>
</feature>
<feature type="transmembrane region" description="Helical" evidence="1">
    <location>
        <begin position="269"/>
        <end position="293"/>
    </location>
</feature>
<accession>K9YW53</accession>
<feature type="transmembrane region" description="Helical" evidence="1">
    <location>
        <begin position="490"/>
        <end position="510"/>
    </location>
</feature>
<dbReference type="Proteomes" id="UP000010482">
    <property type="component" value="Chromosome"/>
</dbReference>
<dbReference type="PANTHER" id="PTHR30221:SF1">
    <property type="entry name" value="SMALL-CONDUCTANCE MECHANOSENSITIVE CHANNEL"/>
    <property type="match status" value="1"/>
</dbReference>
<reference evidence="2" key="1">
    <citation type="submission" date="2012-04" db="EMBL/GenBank/DDBJ databases">
        <title>Finished genome of Dactylococcopsis salina PCC 8305.</title>
        <authorList>
            <consortium name="US DOE Joint Genome Institute"/>
            <person name="Gugger M."/>
            <person name="Coursin T."/>
            <person name="Rippka R."/>
            <person name="Tandeau De Marsac N."/>
            <person name="Huntemann M."/>
            <person name="Wei C.-L."/>
            <person name="Han J."/>
            <person name="Detter J.C."/>
            <person name="Han C."/>
            <person name="Tapia R."/>
            <person name="Daligault H."/>
            <person name="Chen A."/>
            <person name="Krypides N."/>
            <person name="Mavromatis K."/>
            <person name="Markowitz V."/>
            <person name="Szeto E."/>
            <person name="Ivanova N."/>
            <person name="Ovchinnikova G."/>
            <person name="Pagani I."/>
            <person name="Pati A."/>
            <person name="Goodwin L."/>
            <person name="Peters L."/>
            <person name="Pitluck S."/>
            <person name="Woyke T."/>
            <person name="Kerfeld C."/>
        </authorList>
    </citation>
    <scope>NUCLEOTIDE SEQUENCE [LARGE SCALE GENOMIC DNA]</scope>
    <source>
        <strain evidence="2">PCC 8305</strain>
    </source>
</reference>
<dbReference type="KEGG" id="dsl:Dacsa_2081"/>
<keyword evidence="1" id="KW-1133">Transmembrane helix</keyword>
<dbReference type="InterPro" id="IPR045275">
    <property type="entry name" value="MscS_archaea/bacteria_type"/>
</dbReference>
<feature type="transmembrane region" description="Helical" evidence="1">
    <location>
        <begin position="464"/>
        <end position="484"/>
    </location>
</feature>
<dbReference type="PANTHER" id="PTHR30221">
    <property type="entry name" value="SMALL-CONDUCTANCE MECHANOSENSITIVE CHANNEL"/>
    <property type="match status" value="1"/>
</dbReference>
<dbReference type="PATRIC" id="fig|13035.3.peg.2362"/>
<keyword evidence="1" id="KW-0472">Membrane</keyword>
<feature type="transmembrane region" description="Helical" evidence="1">
    <location>
        <begin position="418"/>
        <end position="443"/>
    </location>
</feature>
<dbReference type="Gene3D" id="1.10.287.1260">
    <property type="match status" value="2"/>
</dbReference>
<organism evidence="2 3">
    <name type="scientific">Dactylococcopsis salina (strain PCC 8305)</name>
    <name type="common">Myxobactron salinum</name>
    <dbReference type="NCBI Taxonomy" id="13035"/>
    <lineage>
        <taxon>Bacteria</taxon>
        <taxon>Bacillati</taxon>
        <taxon>Cyanobacteriota</taxon>
        <taxon>Cyanophyceae</taxon>
        <taxon>Nodosilineales</taxon>
        <taxon>Cymatolegaceae</taxon>
        <taxon>Dactylococcopsis</taxon>
    </lineage>
</organism>
<feature type="transmembrane region" description="Helical" evidence="1">
    <location>
        <begin position="182"/>
        <end position="202"/>
    </location>
</feature>
<dbReference type="AlphaFoldDB" id="K9YW53"/>
<dbReference type="NCBIfam" id="NF033912">
    <property type="entry name" value="msc"/>
    <property type="match status" value="1"/>
</dbReference>